<dbReference type="Pfam" id="PF00563">
    <property type="entry name" value="EAL"/>
    <property type="match status" value="1"/>
</dbReference>
<gene>
    <name evidence="5" type="ORF">IEO70_18390</name>
</gene>
<dbReference type="PROSITE" id="PS50112">
    <property type="entry name" value="PAS"/>
    <property type="match status" value="1"/>
</dbReference>
<dbReference type="InterPro" id="IPR035965">
    <property type="entry name" value="PAS-like_dom_sf"/>
</dbReference>
<evidence type="ECO:0000259" key="1">
    <source>
        <dbReference type="PROSITE" id="PS50112"/>
    </source>
</evidence>
<dbReference type="CDD" id="cd00130">
    <property type="entry name" value="PAS"/>
    <property type="match status" value="1"/>
</dbReference>
<dbReference type="InterPro" id="IPR029787">
    <property type="entry name" value="Nucleotide_cyclase"/>
</dbReference>
<dbReference type="SMART" id="SM00897">
    <property type="entry name" value="FIST"/>
    <property type="match status" value="1"/>
</dbReference>
<dbReference type="Gene3D" id="3.20.20.450">
    <property type="entry name" value="EAL domain"/>
    <property type="match status" value="1"/>
</dbReference>
<proteinExistence type="predicted"/>
<protein>
    <submittedName>
        <fullName evidence="5">EAL domain-containing protein</fullName>
    </submittedName>
</protein>
<dbReference type="CDD" id="cd01949">
    <property type="entry name" value="GGDEF"/>
    <property type="match status" value="1"/>
</dbReference>
<dbReference type="Gene3D" id="3.30.450.20">
    <property type="entry name" value="PAS domain"/>
    <property type="match status" value="1"/>
</dbReference>
<dbReference type="EMBL" id="JACXSI010000066">
    <property type="protein sequence ID" value="MBD3110299.1"/>
    <property type="molecule type" value="Genomic_DNA"/>
</dbReference>
<dbReference type="PANTHER" id="PTHR44757:SF2">
    <property type="entry name" value="BIOFILM ARCHITECTURE MAINTENANCE PROTEIN MBAA"/>
    <property type="match status" value="1"/>
</dbReference>
<organism evidence="5 6">
    <name type="scientific">Peribacillus faecalis</name>
    <dbReference type="NCBI Taxonomy" id="2772559"/>
    <lineage>
        <taxon>Bacteria</taxon>
        <taxon>Bacillati</taxon>
        <taxon>Bacillota</taxon>
        <taxon>Bacilli</taxon>
        <taxon>Bacillales</taxon>
        <taxon>Bacillaceae</taxon>
        <taxon>Peribacillus</taxon>
    </lineage>
</organism>
<dbReference type="NCBIfam" id="TIGR00254">
    <property type="entry name" value="GGDEF"/>
    <property type="match status" value="1"/>
</dbReference>
<name>A0A927D069_9BACI</name>
<dbReference type="SUPFAM" id="SSF55073">
    <property type="entry name" value="Nucleotide cyclase"/>
    <property type="match status" value="1"/>
</dbReference>
<dbReference type="InterPro" id="IPR035919">
    <property type="entry name" value="EAL_sf"/>
</dbReference>
<dbReference type="NCBIfam" id="TIGR00229">
    <property type="entry name" value="sensory_box"/>
    <property type="match status" value="1"/>
</dbReference>
<dbReference type="InterPro" id="IPR013702">
    <property type="entry name" value="FIST_domain_N"/>
</dbReference>
<dbReference type="Proteomes" id="UP000602076">
    <property type="component" value="Unassembled WGS sequence"/>
</dbReference>
<feature type="domain" description="PAC" evidence="2">
    <location>
        <begin position="488"/>
        <end position="539"/>
    </location>
</feature>
<dbReference type="PROSITE" id="PS50887">
    <property type="entry name" value="GGDEF"/>
    <property type="match status" value="1"/>
</dbReference>
<dbReference type="SMART" id="SM00267">
    <property type="entry name" value="GGDEF"/>
    <property type="match status" value="1"/>
</dbReference>
<dbReference type="PROSITE" id="PS50883">
    <property type="entry name" value="EAL"/>
    <property type="match status" value="1"/>
</dbReference>
<reference evidence="5" key="1">
    <citation type="submission" date="2020-09" db="EMBL/GenBank/DDBJ databases">
        <title>Bacillus faecalis sp. nov., a moderately halophilic bacterium isolated from cow faeces.</title>
        <authorList>
            <person name="Jiang L."/>
            <person name="Lee J."/>
        </authorList>
    </citation>
    <scope>NUCLEOTIDE SEQUENCE</scope>
    <source>
        <strain evidence="5">AGMB 02131</strain>
    </source>
</reference>
<dbReference type="InterPro" id="IPR013767">
    <property type="entry name" value="PAS_fold"/>
</dbReference>
<dbReference type="RefSeq" id="WP_190999832.1">
    <property type="nucleotide sequence ID" value="NZ_JACXSI010000066.1"/>
</dbReference>
<dbReference type="InterPro" id="IPR043128">
    <property type="entry name" value="Rev_trsase/Diguanyl_cyclase"/>
</dbReference>
<dbReference type="Pfam" id="PF08495">
    <property type="entry name" value="FIST"/>
    <property type="match status" value="1"/>
</dbReference>
<dbReference type="InterPro" id="IPR000160">
    <property type="entry name" value="GGDEF_dom"/>
</dbReference>
<dbReference type="SMART" id="SM00091">
    <property type="entry name" value="PAS"/>
    <property type="match status" value="1"/>
</dbReference>
<feature type="domain" description="GGDEF" evidence="4">
    <location>
        <begin position="571"/>
        <end position="704"/>
    </location>
</feature>
<feature type="domain" description="PAS" evidence="1">
    <location>
        <begin position="416"/>
        <end position="486"/>
    </location>
</feature>
<dbReference type="PROSITE" id="PS50113">
    <property type="entry name" value="PAC"/>
    <property type="match status" value="1"/>
</dbReference>
<evidence type="ECO:0000313" key="5">
    <source>
        <dbReference type="EMBL" id="MBD3110299.1"/>
    </source>
</evidence>
<dbReference type="FunFam" id="3.20.20.450:FF:000001">
    <property type="entry name" value="Cyclic di-GMP phosphodiesterase yahA"/>
    <property type="match status" value="1"/>
</dbReference>
<dbReference type="Pfam" id="PF00990">
    <property type="entry name" value="GGDEF"/>
    <property type="match status" value="1"/>
</dbReference>
<dbReference type="InterPro" id="IPR000700">
    <property type="entry name" value="PAS-assoc_C"/>
</dbReference>
<feature type="domain" description="EAL" evidence="3">
    <location>
        <begin position="713"/>
        <end position="967"/>
    </location>
</feature>
<dbReference type="InterPro" id="IPR001633">
    <property type="entry name" value="EAL_dom"/>
</dbReference>
<dbReference type="SMART" id="SM00052">
    <property type="entry name" value="EAL"/>
    <property type="match status" value="1"/>
</dbReference>
<evidence type="ECO:0000313" key="6">
    <source>
        <dbReference type="Proteomes" id="UP000602076"/>
    </source>
</evidence>
<comment type="caution">
    <text evidence="5">The sequence shown here is derived from an EMBL/GenBank/DDBJ whole genome shotgun (WGS) entry which is preliminary data.</text>
</comment>
<dbReference type="Gene3D" id="3.30.70.270">
    <property type="match status" value="1"/>
</dbReference>
<evidence type="ECO:0000259" key="4">
    <source>
        <dbReference type="PROSITE" id="PS50887"/>
    </source>
</evidence>
<dbReference type="PANTHER" id="PTHR44757">
    <property type="entry name" value="DIGUANYLATE CYCLASE DGCP"/>
    <property type="match status" value="1"/>
</dbReference>
<dbReference type="Pfam" id="PF00989">
    <property type="entry name" value="PAS"/>
    <property type="match status" value="1"/>
</dbReference>
<keyword evidence="6" id="KW-1185">Reference proteome</keyword>
<dbReference type="AlphaFoldDB" id="A0A927D069"/>
<sequence length="972" mass="110266">MAKSLNYFYDDKDRLQAFIEEQELQEQKSLLVQIFAGSKDEAEIKSVTKTVKKLLPKSIVIGCTTKAELANGYIYSNEIIISFTGFEQTKVESILLNKNQFGSSREMGQYAIRQLAGPKSKLLFLFTSVLDEELTELLEGIIDEKKNLTVVGGIAYNRGASSSFVFNEQEIVYEGIVAAILHNDDLQVTSFEDQSWTPIGSSFEVTKANNTVIYSINGRKPSQLLKRYLGEYFFNKLPDSSSEFPLLKIDSDGLKPLFIKSILPYGAIEVSDRIEEGDALSFSYVNIADGIRQSELMLKKMARQPTESIFVYYDLAKMRLLKGFAQEELRMLLTFGSQSGFFSYCRFTDKMYGKEEYIGQFPSIVGISESAFVPKRSGVKLTFSNTPEMQPLMVLSHLIEATTSDIKQLNGELFESEQYFKTLFENNNDFIFATDLKGKFTRVNKSFLKVFNVKTSEIIGKSAEKFLKSDDEEKLVLSFAKSLDGQVEYYDISVEKAEGRLEHFHVKNMPITINGEVMGIFGMGRNVTKQKQIEEELLKLAYYDVHTGLPNRNKFSEILKEHLTRAKKKKRELAVVFIDFDRFKVINDSLGHYAGDVILKKLAKRLKRVTPLGSYLGRFAGDKFALVITKQVDLEEIQRVTKMVNEVIAEPIEHGGQEFFITSSIGVALFPEDGRDADSLLKNADIAMNRGKAQGGGQLVFYSDEMNEQALKRFELESYLRRALEKEEFFICYQPLIDLNTGDVYGSEALIRWQHPVKGLVSPADFIPLAEETRLIDDIGYWVLNTACAQNKKWQDLGFGNLLISVNVSAYQFQQPHFLERVKKVLADTGLDPKYLQLELTESMMMNKVNYSISIMQELKSIGVKVSIDDFGTGYSSLSYLKNLPIDSLKIDRSFINNLKQETSDMAIVEAIIMMGHGLSVKVVAEGVEKEEQMSLLKEMKCHYVQGYYIDRPLKTEDFERGIAEKLKVNVN</sequence>
<dbReference type="InterPro" id="IPR052155">
    <property type="entry name" value="Biofilm_reg_signaling"/>
</dbReference>
<dbReference type="SUPFAM" id="SSF55785">
    <property type="entry name" value="PYP-like sensor domain (PAS domain)"/>
    <property type="match status" value="1"/>
</dbReference>
<accession>A0A927D069</accession>
<dbReference type="CDD" id="cd01948">
    <property type="entry name" value="EAL"/>
    <property type="match status" value="1"/>
</dbReference>
<evidence type="ECO:0000259" key="2">
    <source>
        <dbReference type="PROSITE" id="PS50113"/>
    </source>
</evidence>
<evidence type="ECO:0000259" key="3">
    <source>
        <dbReference type="PROSITE" id="PS50883"/>
    </source>
</evidence>
<dbReference type="GO" id="GO:0006355">
    <property type="term" value="P:regulation of DNA-templated transcription"/>
    <property type="evidence" value="ECO:0007669"/>
    <property type="project" value="InterPro"/>
</dbReference>
<dbReference type="SUPFAM" id="SSF141868">
    <property type="entry name" value="EAL domain-like"/>
    <property type="match status" value="1"/>
</dbReference>
<dbReference type="InterPro" id="IPR000014">
    <property type="entry name" value="PAS"/>
</dbReference>